<gene>
    <name evidence="1" type="ORF">LCGC14_2662620</name>
</gene>
<dbReference type="InterPro" id="IPR029045">
    <property type="entry name" value="ClpP/crotonase-like_dom_sf"/>
</dbReference>
<proteinExistence type="predicted"/>
<dbReference type="EMBL" id="LAZR01046479">
    <property type="protein sequence ID" value="KKK96451.1"/>
    <property type="molecule type" value="Genomic_DNA"/>
</dbReference>
<dbReference type="AlphaFoldDB" id="A0A0F9CIF8"/>
<name>A0A0F9CIF8_9ZZZZ</name>
<comment type="caution">
    <text evidence="1">The sequence shown here is derived from an EMBL/GenBank/DDBJ whole genome shotgun (WGS) entry which is preliminary data.</text>
</comment>
<protein>
    <submittedName>
        <fullName evidence="1">Uncharacterized protein</fullName>
    </submittedName>
</protein>
<evidence type="ECO:0000313" key="1">
    <source>
        <dbReference type="EMBL" id="KKK96451.1"/>
    </source>
</evidence>
<accession>A0A0F9CIF8</accession>
<organism evidence="1">
    <name type="scientific">marine sediment metagenome</name>
    <dbReference type="NCBI Taxonomy" id="412755"/>
    <lineage>
        <taxon>unclassified sequences</taxon>
        <taxon>metagenomes</taxon>
        <taxon>ecological metagenomes</taxon>
    </lineage>
</organism>
<dbReference type="Gene3D" id="3.90.226.10">
    <property type="entry name" value="2-enoyl-CoA Hydratase, Chain A, domain 1"/>
    <property type="match status" value="1"/>
</dbReference>
<sequence>MSEQNKFEHVKLERIKEGNYAVLSIIRPDKLNALQNQTLREIAEALETVSQLRRLTEPFFLEEDGGRDGYTKREGTDQGVITAGNFRKLSKNV</sequence>
<dbReference type="SUPFAM" id="SSF52096">
    <property type="entry name" value="ClpP/crotonase"/>
    <property type="match status" value="1"/>
</dbReference>
<reference evidence="1" key="1">
    <citation type="journal article" date="2015" name="Nature">
        <title>Complex archaea that bridge the gap between prokaryotes and eukaryotes.</title>
        <authorList>
            <person name="Spang A."/>
            <person name="Saw J.H."/>
            <person name="Jorgensen S.L."/>
            <person name="Zaremba-Niedzwiedzka K."/>
            <person name="Martijn J."/>
            <person name="Lind A.E."/>
            <person name="van Eijk R."/>
            <person name="Schleper C."/>
            <person name="Guy L."/>
            <person name="Ettema T.J."/>
        </authorList>
    </citation>
    <scope>NUCLEOTIDE SEQUENCE</scope>
</reference>